<feature type="non-terminal residue" evidence="2">
    <location>
        <position position="172"/>
    </location>
</feature>
<evidence type="ECO:0000313" key="2">
    <source>
        <dbReference type="EMBL" id="KZP02584.1"/>
    </source>
</evidence>
<organism evidence="2 3">
    <name type="scientific">Athelia psychrophila</name>
    <dbReference type="NCBI Taxonomy" id="1759441"/>
    <lineage>
        <taxon>Eukaryota</taxon>
        <taxon>Fungi</taxon>
        <taxon>Dikarya</taxon>
        <taxon>Basidiomycota</taxon>
        <taxon>Agaricomycotina</taxon>
        <taxon>Agaricomycetes</taxon>
        <taxon>Agaricomycetidae</taxon>
        <taxon>Atheliales</taxon>
        <taxon>Atheliaceae</taxon>
        <taxon>Athelia</taxon>
    </lineage>
</organism>
<sequence length="172" mass="18607">MPVNPVSALNAESVRHEDSEEGSPASILSLLGTNAVPSEDQKVAIKNILAQRAQSWILVASRSSWKQAPTDQLAALITPARALFPEIVSVVFESCILGQMALPRPLVHKAPLVLTQICSKWRRIAIDSTPKIWSSILLSDRGVANGKPKLALLTKHALLLELWLARAGSLPI</sequence>
<gene>
    <name evidence="2" type="ORF">FIBSPDRAFT_1028534</name>
</gene>
<reference evidence="2 3" key="1">
    <citation type="journal article" date="2016" name="Mol. Biol. Evol.">
        <title>Comparative Genomics of Early-Diverging Mushroom-Forming Fungi Provides Insights into the Origins of Lignocellulose Decay Capabilities.</title>
        <authorList>
            <person name="Nagy L.G."/>
            <person name="Riley R."/>
            <person name="Tritt A."/>
            <person name="Adam C."/>
            <person name="Daum C."/>
            <person name="Floudas D."/>
            <person name="Sun H."/>
            <person name="Yadav J.S."/>
            <person name="Pangilinan J."/>
            <person name="Larsson K.H."/>
            <person name="Matsuura K."/>
            <person name="Barry K."/>
            <person name="Labutti K."/>
            <person name="Kuo R."/>
            <person name="Ohm R.A."/>
            <person name="Bhattacharya S.S."/>
            <person name="Shirouzu T."/>
            <person name="Yoshinaga Y."/>
            <person name="Martin F.M."/>
            <person name="Grigoriev I.V."/>
            <person name="Hibbett D.S."/>
        </authorList>
    </citation>
    <scope>NUCLEOTIDE SEQUENCE [LARGE SCALE GENOMIC DNA]</scope>
    <source>
        <strain evidence="2 3">CBS 109695</strain>
    </source>
</reference>
<proteinExistence type="predicted"/>
<evidence type="ECO:0000256" key="1">
    <source>
        <dbReference type="SAM" id="MobiDB-lite"/>
    </source>
</evidence>
<feature type="region of interest" description="Disordered" evidence="1">
    <location>
        <begin position="1"/>
        <end position="22"/>
    </location>
</feature>
<evidence type="ECO:0000313" key="3">
    <source>
        <dbReference type="Proteomes" id="UP000076532"/>
    </source>
</evidence>
<protein>
    <recommendedName>
        <fullName evidence="4">F-box domain-containing protein</fullName>
    </recommendedName>
</protein>
<dbReference type="AlphaFoldDB" id="A0A167T5H6"/>
<keyword evidence="3" id="KW-1185">Reference proteome</keyword>
<dbReference type="OrthoDB" id="2269034at2759"/>
<accession>A0A167T5H6</accession>
<dbReference type="EMBL" id="KV418449">
    <property type="protein sequence ID" value="KZP02584.1"/>
    <property type="molecule type" value="Genomic_DNA"/>
</dbReference>
<dbReference type="STRING" id="436010.A0A167T5H6"/>
<name>A0A167T5H6_9AGAM</name>
<evidence type="ECO:0008006" key="4">
    <source>
        <dbReference type="Google" id="ProtNLM"/>
    </source>
</evidence>
<dbReference type="Proteomes" id="UP000076532">
    <property type="component" value="Unassembled WGS sequence"/>
</dbReference>